<feature type="region of interest" description="Disordered" evidence="1">
    <location>
        <begin position="1"/>
        <end position="34"/>
    </location>
</feature>
<organism evidence="2 3">
    <name type="scientific">Phycomyces blakesleeanus (strain ATCC 8743b / DSM 1359 / FGSC 10004 / NBRC 33097 / NRRL 1555)</name>
    <dbReference type="NCBI Taxonomy" id="763407"/>
    <lineage>
        <taxon>Eukaryota</taxon>
        <taxon>Fungi</taxon>
        <taxon>Fungi incertae sedis</taxon>
        <taxon>Mucoromycota</taxon>
        <taxon>Mucoromycotina</taxon>
        <taxon>Mucoromycetes</taxon>
        <taxon>Mucorales</taxon>
        <taxon>Phycomycetaceae</taxon>
        <taxon>Phycomyces</taxon>
    </lineage>
</organism>
<dbReference type="VEuPathDB" id="FungiDB:PHYBLDRAFT_150118"/>
<keyword evidence="3" id="KW-1185">Reference proteome</keyword>
<dbReference type="RefSeq" id="XP_018286570.1">
    <property type="nucleotide sequence ID" value="XM_018432405.1"/>
</dbReference>
<evidence type="ECO:0000313" key="3">
    <source>
        <dbReference type="Proteomes" id="UP000077315"/>
    </source>
</evidence>
<sequence length="54" mass="5887">MVEKNIAQQDANDSSLSSDNISEMDGGESPIMVDVLSPLAEMSVEPAHKRSRRL</sequence>
<protein>
    <submittedName>
        <fullName evidence="2">Uncharacterized protein</fullName>
    </submittedName>
</protein>
<dbReference type="Proteomes" id="UP000077315">
    <property type="component" value="Unassembled WGS sequence"/>
</dbReference>
<feature type="compositionally biased region" description="Polar residues" evidence="1">
    <location>
        <begin position="1"/>
        <end position="21"/>
    </location>
</feature>
<reference evidence="3" key="1">
    <citation type="submission" date="2015-06" db="EMBL/GenBank/DDBJ databases">
        <title>Expansion of signal transduction pathways in fungi by whole-genome duplication.</title>
        <authorList>
            <consortium name="DOE Joint Genome Institute"/>
            <person name="Corrochano L.M."/>
            <person name="Kuo A."/>
            <person name="Marcet-Houben M."/>
            <person name="Polaino S."/>
            <person name="Salamov A."/>
            <person name="Villalobos J.M."/>
            <person name="Alvarez M.I."/>
            <person name="Avalos J."/>
            <person name="Benito E.P."/>
            <person name="Benoit I."/>
            <person name="Burger G."/>
            <person name="Camino L.P."/>
            <person name="Canovas D."/>
            <person name="Cerda-Olmedo E."/>
            <person name="Cheng J.-F."/>
            <person name="Dominguez A."/>
            <person name="Elias M."/>
            <person name="Eslava A.P."/>
            <person name="Glaser F."/>
            <person name="Grimwood J."/>
            <person name="Gutierrez G."/>
            <person name="Heitman J."/>
            <person name="Henrissat B."/>
            <person name="Iturriaga E.A."/>
            <person name="Lang B.F."/>
            <person name="Lavin J.L."/>
            <person name="Lee S."/>
            <person name="Li W."/>
            <person name="Lindquist E."/>
            <person name="Lopez-Garcia S."/>
            <person name="Luque E.M."/>
            <person name="Marcos A.T."/>
            <person name="Martin J."/>
            <person name="McCluskey K."/>
            <person name="Medina H.R."/>
            <person name="Miralles-Duran A."/>
            <person name="Miyazaki A."/>
            <person name="Munoz-Torres E."/>
            <person name="Oguiza J.A."/>
            <person name="Ohm R."/>
            <person name="Olmedo M."/>
            <person name="Orejas M."/>
            <person name="Ortiz-Castellanos L."/>
            <person name="Pisabarro A.G."/>
            <person name="Rodriguez-Romero J."/>
            <person name="Ruiz-Herrera J."/>
            <person name="Ruiz-Vazquez R."/>
            <person name="Sanz C."/>
            <person name="Schackwitz W."/>
            <person name="Schmutz J."/>
            <person name="Shahriari M."/>
            <person name="Shelest E."/>
            <person name="Silva-Franco F."/>
            <person name="Soanes D."/>
            <person name="Syed K."/>
            <person name="Tagua V.G."/>
            <person name="Talbot N.J."/>
            <person name="Thon M."/>
            <person name="De vries R.P."/>
            <person name="Wiebenga A."/>
            <person name="Yadav J.S."/>
            <person name="Braun E.L."/>
            <person name="Baker S."/>
            <person name="Garre V."/>
            <person name="Horwitz B."/>
            <person name="Torres-Martinez S."/>
            <person name="Idnurm A."/>
            <person name="Herrera-Estrella A."/>
            <person name="Gabaldon T."/>
            <person name="Grigoriev I.V."/>
        </authorList>
    </citation>
    <scope>NUCLEOTIDE SEQUENCE [LARGE SCALE GENOMIC DNA]</scope>
    <source>
        <strain evidence="3">NRRL 1555(-)</strain>
    </source>
</reference>
<dbReference type="EMBL" id="KV440994">
    <property type="protein sequence ID" value="OAD68530.1"/>
    <property type="molecule type" value="Genomic_DNA"/>
</dbReference>
<proteinExistence type="predicted"/>
<evidence type="ECO:0000256" key="1">
    <source>
        <dbReference type="SAM" id="MobiDB-lite"/>
    </source>
</evidence>
<dbReference type="InParanoid" id="A0A163D3V6"/>
<name>A0A163D3V6_PHYB8</name>
<dbReference type="AlphaFoldDB" id="A0A163D3V6"/>
<accession>A0A163D3V6</accession>
<gene>
    <name evidence="2" type="ORF">PHYBLDRAFT_150118</name>
</gene>
<evidence type="ECO:0000313" key="2">
    <source>
        <dbReference type="EMBL" id="OAD68530.1"/>
    </source>
</evidence>
<dbReference type="GeneID" id="28993311"/>